<sequence length="67" mass="7872">MLYGFSFANFSIWLLKTKKTHKNCESKVSAKGFEPLTVPISNRNALLFELRKFFYIIIKNKKDSQKL</sequence>
<dbReference type="AlphaFoldDB" id="A0A1B8ZW75"/>
<evidence type="ECO:0000313" key="1">
    <source>
        <dbReference type="EMBL" id="OCA75840.1"/>
    </source>
</evidence>
<reference evidence="1 2" key="1">
    <citation type="submission" date="2016-07" db="EMBL/GenBank/DDBJ databases">
        <authorList>
            <person name="Jeong J.-J."/>
            <person name="Kim D.W."/>
            <person name="Sang M.K."/>
            <person name="Choi I.-G."/>
            <person name="Kim K.D."/>
        </authorList>
    </citation>
    <scope>NUCLEOTIDE SEQUENCE [LARGE SCALE GENOMIC DNA]</scope>
    <source>
        <strain evidence="1 2">UTM-3</strain>
    </source>
</reference>
<proteinExistence type="predicted"/>
<protein>
    <submittedName>
        <fullName evidence="1">Uncharacterized protein</fullName>
    </submittedName>
</protein>
<gene>
    <name evidence="1" type="ORF">BBI01_03795</name>
</gene>
<organism evidence="1 2">
    <name type="scientific">Chryseobacterium artocarpi</name>
    <dbReference type="NCBI Taxonomy" id="1414727"/>
    <lineage>
        <taxon>Bacteria</taxon>
        <taxon>Pseudomonadati</taxon>
        <taxon>Bacteroidota</taxon>
        <taxon>Flavobacteriia</taxon>
        <taxon>Flavobacteriales</taxon>
        <taxon>Weeksellaceae</taxon>
        <taxon>Chryseobacterium group</taxon>
        <taxon>Chryseobacterium</taxon>
    </lineage>
</organism>
<accession>A0A1B8ZW75</accession>
<keyword evidence="2" id="KW-1185">Reference proteome</keyword>
<dbReference type="Proteomes" id="UP000092651">
    <property type="component" value="Unassembled WGS sequence"/>
</dbReference>
<evidence type="ECO:0000313" key="2">
    <source>
        <dbReference type="Proteomes" id="UP000092651"/>
    </source>
</evidence>
<name>A0A1B8ZW75_9FLAO</name>
<dbReference type="EMBL" id="MAYH01000012">
    <property type="protein sequence ID" value="OCA75840.1"/>
    <property type="molecule type" value="Genomic_DNA"/>
</dbReference>
<comment type="caution">
    <text evidence="1">The sequence shown here is derived from an EMBL/GenBank/DDBJ whole genome shotgun (WGS) entry which is preliminary data.</text>
</comment>